<protein>
    <submittedName>
        <fullName evidence="1">Uncharacterized protein</fullName>
    </submittedName>
</protein>
<accession>A0A8S5R4E2</accession>
<sequence>MSYALIYTVPFATLDNVPCVVEIEKEGYTGKSKELTPAGDSPFTVDIEDEEFLYTPTRFSSATIRVVGSDYLQNLFSTGYQMYRVTLKVDGLVTWCGFIKPELYTQDYTLKTFNLDLECISAMSTLEFIDYKQIGESRTFVSFWDLMKKCITSASAQYNAIYFPHVYAKDTESYAEGTNVLENMTVSEQNFFDEDDKAMTLKEVLEEICKFLNWTCVDWKGELYFIDIDHIGEFYKYDPITFKKNGIVSPTLLNIQNAGFAGSDHALDILPGYNKATVRTSNYPIGEVVIDEDFNNLKSLNTVDNSVGSRASRRIFLSPSRWNMYLYDGEKIVDNSIISSYGDKARMLEGGILMKCCAYNQHQNAGGEWIPDITDYSFSNAIQIRYPEKARNTEYPNKRTKVMSFKGASAIYSDSAISISYSLKVRTEDTDLGILDNCYAISKLEVAFQIRIGDNYYGTVYSEAPEWSKNPKSILTVNLESNNNDSSMDYVNVKNEKTLSMPYAGLNGCIIPIETPLYGELEFTILCPEILRKGNLFRSDRYGVILKDFKVECKTKDGLTDDSDSNSDRIYENVVNENYINELDEIEFKISSYNNDGACYSKVMLEAGYLTDNLYSAIEGTTVRPEEQLIRRIIKRYSAPRIKLTQVIKATPELTPITRLSDNYMVNKRFINTGGTIDYKMNRFECIMIEV</sequence>
<reference evidence="1" key="1">
    <citation type="journal article" date="2021" name="Proc. Natl. Acad. Sci. U.S.A.">
        <title>A Catalog of Tens of Thousands of Viruses from Human Metagenomes Reveals Hidden Associations with Chronic Diseases.</title>
        <authorList>
            <person name="Tisza M.J."/>
            <person name="Buck C.B."/>
        </authorList>
    </citation>
    <scope>NUCLEOTIDE SEQUENCE</scope>
    <source>
        <strain evidence="1">CtyjS2</strain>
    </source>
</reference>
<name>A0A8S5R4E2_9CAUD</name>
<dbReference type="EMBL" id="BK015806">
    <property type="protein sequence ID" value="DAE26002.1"/>
    <property type="molecule type" value="Genomic_DNA"/>
</dbReference>
<proteinExistence type="predicted"/>
<organism evidence="1">
    <name type="scientific">Siphoviridae sp. ctyjS2</name>
    <dbReference type="NCBI Taxonomy" id="2827284"/>
    <lineage>
        <taxon>Viruses</taxon>
        <taxon>Duplodnaviria</taxon>
        <taxon>Heunggongvirae</taxon>
        <taxon>Uroviricota</taxon>
        <taxon>Caudoviricetes</taxon>
    </lineage>
</organism>
<evidence type="ECO:0000313" key="1">
    <source>
        <dbReference type="EMBL" id="DAE26002.1"/>
    </source>
</evidence>